<dbReference type="EMBL" id="HAEG01000651">
    <property type="protein sequence ID" value="SBR63855.1"/>
    <property type="molecule type" value="Transcribed_RNA"/>
</dbReference>
<name>A0A1A8N424_9TELE</name>
<protein>
    <submittedName>
        <fullName evidence="1">Histidine-rich glycoprotein</fullName>
    </submittedName>
</protein>
<evidence type="ECO:0000313" key="1">
    <source>
        <dbReference type="EMBL" id="SBR63855.1"/>
    </source>
</evidence>
<reference evidence="1" key="2">
    <citation type="submission" date="2016-06" db="EMBL/GenBank/DDBJ databases">
        <title>The genome of a short-lived fish provides insights into sex chromosome evolution and the genetic control of aging.</title>
        <authorList>
            <person name="Reichwald K."/>
            <person name="Felder M."/>
            <person name="Petzold A."/>
            <person name="Koch P."/>
            <person name="Groth M."/>
            <person name="Platzer M."/>
        </authorList>
    </citation>
    <scope>NUCLEOTIDE SEQUENCE</scope>
    <source>
        <tissue evidence="1">Brain</tissue>
    </source>
</reference>
<reference evidence="1" key="1">
    <citation type="submission" date="2016-05" db="EMBL/GenBank/DDBJ databases">
        <authorList>
            <person name="Lavstsen T."/>
            <person name="Jespersen J.S."/>
        </authorList>
    </citation>
    <scope>NUCLEOTIDE SEQUENCE</scope>
    <source>
        <tissue evidence="1">Brain</tissue>
    </source>
</reference>
<feature type="non-terminal residue" evidence="1">
    <location>
        <position position="1"/>
    </location>
</feature>
<proteinExistence type="predicted"/>
<gene>
    <name evidence="1" type="primary">HRG</name>
</gene>
<sequence length="99" mass="12796">PLDMDAMRPRELPLDLDRRSLSDRRRWNLCWTRMWFDLWDHRWTWMRCASWDHHWTWTRCVSRDHRWTWTRCASWDPRWTWTGRRDSRLEWRSCKTMSL</sequence>
<accession>A0A1A8N424</accession>
<organism evidence="1">
    <name type="scientific">Nothobranchius pienaari</name>
    <dbReference type="NCBI Taxonomy" id="704102"/>
    <lineage>
        <taxon>Eukaryota</taxon>
        <taxon>Metazoa</taxon>
        <taxon>Chordata</taxon>
        <taxon>Craniata</taxon>
        <taxon>Vertebrata</taxon>
        <taxon>Euteleostomi</taxon>
        <taxon>Actinopterygii</taxon>
        <taxon>Neopterygii</taxon>
        <taxon>Teleostei</taxon>
        <taxon>Neoteleostei</taxon>
        <taxon>Acanthomorphata</taxon>
        <taxon>Ovalentaria</taxon>
        <taxon>Atherinomorphae</taxon>
        <taxon>Cyprinodontiformes</taxon>
        <taxon>Nothobranchiidae</taxon>
        <taxon>Nothobranchius</taxon>
    </lineage>
</organism>
<dbReference type="AlphaFoldDB" id="A0A1A8N424"/>